<keyword evidence="2" id="KW-0663">Pyridoxal phosphate</keyword>
<dbReference type="PRINTS" id="PR00035">
    <property type="entry name" value="HTHGNTR"/>
</dbReference>
<comment type="caution">
    <text evidence="7">The sequence shown here is derived from an EMBL/GenBank/DDBJ whole genome shotgun (WGS) entry which is preliminary data.</text>
</comment>
<name>A0A7K3LT19_9ACTN</name>
<dbReference type="GO" id="GO:0030170">
    <property type="term" value="F:pyridoxal phosphate binding"/>
    <property type="evidence" value="ECO:0007669"/>
    <property type="project" value="InterPro"/>
</dbReference>
<dbReference type="PROSITE" id="PS50949">
    <property type="entry name" value="HTH_GNTR"/>
    <property type="match status" value="1"/>
</dbReference>
<dbReference type="PANTHER" id="PTHR46577">
    <property type="entry name" value="HTH-TYPE TRANSCRIPTIONAL REGULATORY PROTEIN GABR"/>
    <property type="match status" value="1"/>
</dbReference>
<dbReference type="InterPro" id="IPR051446">
    <property type="entry name" value="HTH_trans_reg/aminotransferase"/>
</dbReference>
<dbReference type="GO" id="GO:0008483">
    <property type="term" value="F:transaminase activity"/>
    <property type="evidence" value="ECO:0007669"/>
    <property type="project" value="UniProtKB-KW"/>
</dbReference>
<proteinExistence type="inferred from homology"/>
<keyword evidence="3" id="KW-0805">Transcription regulation</keyword>
<comment type="similarity">
    <text evidence="1">In the C-terminal section; belongs to the class-I pyridoxal-phosphate-dependent aminotransferase family.</text>
</comment>
<dbReference type="Proteomes" id="UP000466307">
    <property type="component" value="Unassembled WGS sequence"/>
</dbReference>
<dbReference type="InterPro" id="IPR036390">
    <property type="entry name" value="WH_DNA-bd_sf"/>
</dbReference>
<sequence length="472" mass="49314">MSDDSSVRIASHLRSVAAERGPGAKLPSTRELAARFGAGPVTVQRALARLVAEGVVETRSGAGTYVRRAPRATVSGDLSWQTAALGPARSGPSAVGSTMRSVPHDTIALHGGYPDTTLLPMREIASAFTRLTRGGGRPEAFARPPTAGLPDLRRWFVDDLDADDWRDSDALITSGGQAALVATFGALARPGEAIVMESPTYWGAIAAARQAGLVIVPVPRTGGAPSAADLDAAFASSGARLAYVQPNFANPTGDVWTAAQREAVLDVVRAHRTFLVEDDWAHDFAMDITPRPLVCDDTDGHVIYIRSLTKSLSPTVRVAGVLARGPARARIGTALTVSDLYVSPVLQAVALDVVARPAWRSHLHRLARALQGRRDALVSALAVGAPMIEVPAVPRGGLNLWAALPANTADGTPTDPGLVAARALALGVAISPGPEWFPTEPTGPFIRLNFAAAGPERYDEAVAILAAAVDPV</sequence>
<gene>
    <name evidence="7" type="ORF">GYA93_17750</name>
</gene>
<dbReference type="InterPro" id="IPR004839">
    <property type="entry name" value="Aminotransferase_I/II_large"/>
</dbReference>
<accession>A0A7K3LT19</accession>
<evidence type="ECO:0000256" key="5">
    <source>
        <dbReference type="ARBA" id="ARBA00023163"/>
    </source>
</evidence>
<dbReference type="CDD" id="cd00609">
    <property type="entry name" value="AAT_like"/>
    <property type="match status" value="1"/>
</dbReference>
<dbReference type="SUPFAM" id="SSF53383">
    <property type="entry name" value="PLP-dependent transferases"/>
    <property type="match status" value="1"/>
</dbReference>
<evidence type="ECO:0000313" key="7">
    <source>
        <dbReference type="EMBL" id="NDK91408.1"/>
    </source>
</evidence>
<dbReference type="Gene3D" id="3.40.640.10">
    <property type="entry name" value="Type I PLP-dependent aspartate aminotransferase-like (Major domain)"/>
    <property type="match status" value="1"/>
</dbReference>
<dbReference type="InterPro" id="IPR015421">
    <property type="entry name" value="PyrdxlP-dep_Trfase_major"/>
</dbReference>
<protein>
    <submittedName>
        <fullName evidence="7">PLP-dependent aminotransferase family protein</fullName>
    </submittedName>
</protein>
<dbReference type="InterPro" id="IPR015422">
    <property type="entry name" value="PyrdxlP-dep_Trfase_small"/>
</dbReference>
<dbReference type="RefSeq" id="WP_059038428.1">
    <property type="nucleotide sequence ID" value="NZ_JAADZU010000067.1"/>
</dbReference>
<dbReference type="SMART" id="SM00345">
    <property type="entry name" value="HTH_GNTR"/>
    <property type="match status" value="1"/>
</dbReference>
<keyword evidence="7" id="KW-0808">Transferase</keyword>
<reference evidence="7 8" key="1">
    <citation type="submission" date="2020-01" db="EMBL/GenBank/DDBJ databases">
        <title>Investigation of new actinobacteria for the biodesulphurisation of diesel fuel.</title>
        <authorList>
            <person name="Athi Narayanan S.M."/>
        </authorList>
    </citation>
    <scope>NUCLEOTIDE SEQUENCE [LARGE SCALE GENOMIC DNA]</scope>
    <source>
        <strain evidence="7 8">213E</strain>
    </source>
</reference>
<dbReference type="GO" id="GO:0003700">
    <property type="term" value="F:DNA-binding transcription factor activity"/>
    <property type="evidence" value="ECO:0007669"/>
    <property type="project" value="InterPro"/>
</dbReference>
<keyword evidence="8" id="KW-1185">Reference proteome</keyword>
<dbReference type="Pfam" id="PF00155">
    <property type="entry name" value="Aminotran_1_2"/>
    <property type="match status" value="1"/>
</dbReference>
<dbReference type="InterPro" id="IPR015424">
    <property type="entry name" value="PyrdxlP-dep_Trfase"/>
</dbReference>
<dbReference type="SUPFAM" id="SSF46785">
    <property type="entry name" value="Winged helix' DNA-binding domain"/>
    <property type="match status" value="1"/>
</dbReference>
<feature type="domain" description="HTH gntR-type" evidence="6">
    <location>
        <begin position="1"/>
        <end position="69"/>
    </location>
</feature>
<keyword evidence="5" id="KW-0804">Transcription</keyword>
<dbReference type="PANTHER" id="PTHR46577:SF2">
    <property type="entry name" value="TRANSCRIPTIONAL REGULATORY PROTEIN"/>
    <property type="match status" value="1"/>
</dbReference>
<keyword evidence="4" id="KW-0238">DNA-binding</keyword>
<dbReference type="Gene3D" id="1.10.10.10">
    <property type="entry name" value="Winged helix-like DNA-binding domain superfamily/Winged helix DNA-binding domain"/>
    <property type="match status" value="1"/>
</dbReference>
<dbReference type="Gene3D" id="3.90.1150.10">
    <property type="entry name" value="Aspartate Aminotransferase, domain 1"/>
    <property type="match status" value="1"/>
</dbReference>
<evidence type="ECO:0000256" key="2">
    <source>
        <dbReference type="ARBA" id="ARBA00022898"/>
    </source>
</evidence>
<evidence type="ECO:0000313" key="8">
    <source>
        <dbReference type="Proteomes" id="UP000466307"/>
    </source>
</evidence>
<dbReference type="CDD" id="cd07377">
    <property type="entry name" value="WHTH_GntR"/>
    <property type="match status" value="1"/>
</dbReference>
<dbReference type="Pfam" id="PF00392">
    <property type="entry name" value="GntR"/>
    <property type="match status" value="1"/>
</dbReference>
<keyword evidence="7" id="KW-0032">Aminotransferase</keyword>
<evidence type="ECO:0000256" key="3">
    <source>
        <dbReference type="ARBA" id="ARBA00023015"/>
    </source>
</evidence>
<dbReference type="GO" id="GO:0003677">
    <property type="term" value="F:DNA binding"/>
    <property type="evidence" value="ECO:0007669"/>
    <property type="project" value="UniProtKB-KW"/>
</dbReference>
<evidence type="ECO:0000259" key="6">
    <source>
        <dbReference type="PROSITE" id="PS50949"/>
    </source>
</evidence>
<dbReference type="EMBL" id="JAADZU010000067">
    <property type="protein sequence ID" value="NDK91408.1"/>
    <property type="molecule type" value="Genomic_DNA"/>
</dbReference>
<organism evidence="7 8">
    <name type="scientific">Gordonia desulfuricans</name>
    <dbReference type="NCBI Taxonomy" id="89051"/>
    <lineage>
        <taxon>Bacteria</taxon>
        <taxon>Bacillati</taxon>
        <taxon>Actinomycetota</taxon>
        <taxon>Actinomycetes</taxon>
        <taxon>Mycobacteriales</taxon>
        <taxon>Gordoniaceae</taxon>
        <taxon>Gordonia</taxon>
    </lineage>
</organism>
<dbReference type="InterPro" id="IPR000524">
    <property type="entry name" value="Tscrpt_reg_HTH_GntR"/>
</dbReference>
<evidence type="ECO:0000256" key="1">
    <source>
        <dbReference type="ARBA" id="ARBA00005384"/>
    </source>
</evidence>
<dbReference type="InterPro" id="IPR036388">
    <property type="entry name" value="WH-like_DNA-bd_sf"/>
</dbReference>
<evidence type="ECO:0000256" key="4">
    <source>
        <dbReference type="ARBA" id="ARBA00023125"/>
    </source>
</evidence>
<dbReference type="AlphaFoldDB" id="A0A7K3LT19"/>